<evidence type="ECO:0000256" key="1">
    <source>
        <dbReference type="ARBA" id="ARBA00004123"/>
    </source>
</evidence>
<feature type="region of interest" description="Disordered" evidence="4">
    <location>
        <begin position="119"/>
        <end position="583"/>
    </location>
</feature>
<feature type="compositionally biased region" description="Low complexity" evidence="4">
    <location>
        <begin position="121"/>
        <end position="136"/>
    </location>
</feature>
<evidence type="ECO:0000256" key="3">
    <source>
        <dbReference type="SAM" id="Coils"/>
    </source>
</evidence>
<reference evidence="6" key="2">
    <citation type="submission" date="2021-08" db="EMBL/GenBank/DDBJ databases">
        <authorList>
            <person name="Gostincar C."/>
            <person name="Sun X."/>
            <person name="Song Z."/>
            <person name="Gunde-Cimerman N."/>
        </authorList>
    </citation>
    <scope>NUCLEOTIDE SEQUENCE</scope>
    <source>
        <strain evidence="6">EXF-9911</strain>
    </source>
</reference>
<feature type="compositionally biased region" description="Basic and acidic residues" evidence="4">
    <location>
        <begin position="185"/>
        <end position="194"/>
    </location>
</feature>
<dbReference type="EMBL" id="JAHFXF010001770">
    <property type="protein sequence ID" value="KAG9663339.1"/>
    <property type="molecule type" value="Genomic_DNA"/>
</dbReference>
<feature type="compositionally biased region" description="Polar residues" evidence="4">
    <location>
        <begin position="685"/>
        <end position="699"/>
    </location>
</feature>
<dbReference type="PANTHER" id="PTHR15074:SF0">
    <property type="entry name" value="METHYL-CPG-BINDING DOMAIN PROTEIN 4-LIKE PROTEIN"/>
    <property type="match status" value="1"/>
</dbReference>
<dbReference type="InterPro" id="IPR045138">
    <property type="entry name" value="MeCP2/MBD4"/>
</dbReference>
<gene>
    <name evidence="6" type="ORF">KCU76_g18916</name>
</gene>
<feature type="region of interest" description="Disordered" evidence="4">
    <location>
        <begin position="1007"/>
        <end position="1117"/>
    </location>
</feature>
<accession>A0A9P8DYJ4</accession>
<reference evidence="6" key="1">
    <citation type="journal article" date="2021" name="J Fungi (Basel)">
        <title>Virulence traits and population genomics of the black yeast Aureobasidium melanogenum.</title>
        <authorList>
            <person name="Cernosa A."/>
            <person name="Sun X."/>
            <person name="Gostincar C."/>
            <person name="Fang C."/>
            <person name="Gunde-Cimerman N."/>
            <person name="Song Z."/>
        </authorList>
    </citation>
    <scope>NUCLEOTIDE SEQUENCE</scope>
    <source>
        <strain evidence="6">EXF-9911</strain>
    </source>
</reference>
<dbReference type="GO" id="GO:0005634">
    <property type="term" value="C:nucleus"/>
    <property type="evidence" value="ECO:0007669"/>
    <property type="project" value="UniProtKB-SubCell"/>
</dbReference>
<feature type="compositionally biased region" description="Basic residues" evidence="4">
    <location>
        <begin position="300"/>
        <end position="312"/>
    </location>
</feature>
<dbReference type="GO" id="GO:0006285">
    <property type="term" value="P:base-excision repair, AP site formation"/>
    <property type="evidence" value="ECO:0007669"/>
    <property type="project" value="UniProtKB-ARBA"/>
</dbReference>
<evidence type="ECO:0000259" key="5">
    <source>
        <dbReference type="Pfam" id="PF00730"/>
    </source>
</evidence>
<dbReference type="InterPro" id="IPR003265">
    <property type="entry name" value="HhH-GPD_domain"/>
</dbReference>
<feature type="compositionally biased region" description="Acidic residues" evidence="4">
    <location>
        <begin position="1022"/>
        <end position="1038"/>
    </location>
</feature>
<feature type="compositionally biased region" description="Basic and acidic residues" evidence="4">
    <location>
        <begin position="857"/>
        <end position="870"/>
    </location>
</feature>
<name>A0A9P8DYJ4_AURME</name>
<feature type="compositionally biased region" description="Low complexity" evidence="4">
    <location>
        <begin position="1054"/>
        <end position="1064"/>
    </location>
</feature>
<keyword evidence="3" id="KW-0175">Coiled coil</keyword>
<evidence type="ECO:0000313" key="6">
    <source>
        <dbReference type="EMBL" id="KAG9663339.1"/>
    </source>
</evidence>
<feature type="compositionally biased region" description="Basic and acidic residues" evidence="4">
    <location>
        <begin position="201"/>
        <end position="216"/>
    </location>
</feature>
<feature type="compositionally biased region" description="Low complexity" evidence="4">
    <location>
        <begin position="1407"/>
        <end position="1417"/>
    </location>
</feature>
<dbReference type="PANTHER" id="PTHR15074">
    <property type="entry name" value="METHYL-CPG-BINDING PROTEIN"/>
    <property type="match status" value="1"/>
</dbReference>
<feature type="compositionally biased region" description="Low complexity" evidence="4">
    <location>
        <begin position="358"/>
        <end position="397"/>
    </location>
</feature>
<dbReference type="SUPFAM" id="SSF48150">
    <property type="entry name" value="DNA-glycosylase"/>
    <property type="match status" value="1"/>
</dbReference>
<comment type="subcellular location">
    <subcellularLocation>
        <location evidence="1">Nucleus</location>
    </subcellularLocation>
</comment>
<sequence length="1477" mass="160852">MASRPEDPVAAAAKVIRIIHDNHAAQSRYLHALRVTPGESHPETKAILQCMEQGEYQDVLTDLEPPQKATFFDKVANMSEPSENPSTLDKETTKIYFDALGLKAKGLSLKDVRAEVKKRPAVALSAPTKSAAAPALPSTPPNPKPYRDMDIKVKVLNSKDKPAQKAVNPTLVAQKPPTAPASQPQKEKKDNKDKKDKKRKREDDSSKAAKKPKTEPEATVGGSQKRQKRREKQKLLREQVAAGEVPVLSKPAVKETLETEKTPAIAPSSASKAQLPVDKDMQPNNSEPAPLESTVQANPKTKKVRRSRHKSEKMKPKPVETEQPIQPSDAKLPTIPETKNTAPTEGGKKSRRARKAKAAAAAASAVAISAPVAASAPSEESAPVEEPVLNEDASSSSSDEDDQDDGVPAKESTMSDFIRRTALPVLGQPTISAVADPSSDKENEQDIASPASEHLEEIVPETTIDESEETSNKEVNNELPVHDTVQRESSSEAIHEESPSPTTRETSVSSNQEVPSLPQQEQKKSSPIVSKTELPKPVSSSFTSAPSQSAVPKPRTLNSFSKPQSSFTSTRSGSVPSGNKKKSVTDSFAEFAAFAAGKKLGYDSSDDDDESSSSSSSDSDDEKPAPMQARKLSPVRRQPSPVPPISPVAEPETSAMDIDTEVGATQEQTHTDALPIDVVMTDDQQNINPSIDHNDINSSVQEQEAEQVGEEVKGETSGGFQSFHENTVPDGAPSAQSPLPDIPSPEDLMEFGGYQPSTTEKTEQVALVSAEDQEQTSEPANCEEHESPELTEPVNSTGLEVDTQIDDKVVNDLPEADEQASVSSENEQIPEAARESSVPGNKDVEIRDIAQLSKSSSESEKPVEDEKVPETQELDNPETQAVEIVGVDQGSDPESELEEPAEAFSQSMKDFLAAWEEETDNFENRIAELRRLLVEDGDGSAEDNKDILEKLMNEVDREEKVYKSKTTTARNALTGLERLARIKILEVLDRADATFEQRVLMVKSNLREEHNSESARSQLSPDAEDEDVEMKDEPENEAEAGAGAEKDDQEVKSSIKSNSPAPSSLGWAPSEDEGLTESAKKEQKVKTRKPRKSTGTTSEHFTPSPKRKRVPAGTSAVPFPKLSAPRFGLIQERLANDPFRLLIAVTFLNKTHGKAARPIFEQVMETYPTPNDLAAANISELSEMIHSLGFQNQRAKKLIKIAETWVGQPPQKGKLFRTMDYPNKGNGRHLKPKETVDEDVDDCTQAGALEIAHIYGLGPYAWDSWRIFCRDKFRGVAEGYNGEGVPGYKPSSQAKENSEFEPEWKRVVPLDKELRACLRWMWLREGWEWDPLTGNKKKAAPTLMREASDGVATWDEPVALNPHDEDTLTIKEELAGPKGPDALVPGVKVEEVEPAPKRRTRRGRNSAGAIAKRAAATTPPPAAPKEAATPVVPASAKRLNADPEIMTSRLRPRAGRADAIASAPVSATPSRRRAARK</sequence>
<dbReference type="OrthoDB" id="10265068at2759"/>
<feature type="region of interest" description="Disordered" evidence="4">
    <location>
        <begin position="685"/>
        <end position="904"/>
    </location>
</feature>
<proteinExistence type="predicted"/>
<evidence type="ECO:0000256" key="4">
    <source>
        <dbReference type="SAM" id="MobiDB-lite"/>
    </source>
</evidence>
<evidence type="ECO:0000313" key="7">
    <source>
        <dbReference type="Proteomes" id="UP000779574"/>
    </source>
</evidence>
<evidence type="ECO:0000256" key="2">
    <source>
        <dbReference type="ARBA" id="ARBA00023242"/>
    </source>
</evidence>
<feature type="compositionally biased region" description="Polar residues" evidence="4">
    <location>
        <begin position="282"/>
        <end position="299"/>
    </location>
</feature>
<feature type="compositionally biased region" description="Basic and acidic residues" evidence="4">
    <location>
        <begin position="252"/>
        <end position="261"/>
    </location>
</feature>
<dbReference type="GO" id="GO:0003824">
    <property type="term" value="F:catalytic activity"/>
    <property type="evidence" value="ECO:0007669"/>
    <property type="project" value="InterPro"/>
</dbReference>
<dbReference type="GO" id="GO:0003677">
    <property type="term" value="F:DNA binding"/>
    <property type="evidence" value="ECO:0007669"/>
    <property type="project" value="InterPro"/>
</dbReference>
<dbReference type="Proteomes" id="UP000779574">
    <property type="component" value="Unassembled WGS sequence"/>
</dbReference>
<feature type="region of interest" description="Disordered" evidence="4">
    <location>
        <begin position="1395"/>
        <end position="1477"/>
    </location>
</feature>
<dbReference type="Pfam" id="PF00730">
    <property type="entry name" value="HhH-GPD"/>
    <property type="match status" value="1"/>
</dbReference>
<feature type="compositionally biased region" description="Basic and acidic residues" evidence="4">
    <location>
        <begin position="470"/>
        <end position="498"/>
    </location>
</feature>
<feature type="compositionally biased region" description="Polar residues" evidence="4">
    <location>
        <begin position="499"/>
        <end position="529"/>
    </location>
</feature>
<feature type="region of interest" description="Disordered" evidence="4">
    <location>
        <begin position="598"/>
        <end position="656"/>
    </location>
</feature>
<feature type="compositionally biased region" description="Basic and acidic residues" evidence="4">
    <location>
        <begin position="1044"/>
        <end position="1053"/>
    </location>
</feature>
<feature type="compositionally biased region" description="Low complexity" evidence="4">
    <location>
        <begin position="539"/>
        <end position="549"/>
    </location>
</feature>
<dbReference type="InterPro" id="IPR011257">
    <property type="entry name" value="DNA_glycosylase"/>
</dbReference>
<feature type="coiled-coil region" evidence="3">
    <location>
        <begin position="912"/>
        <end position="968"/>
    </location>
</feature>
<keyword evidence="2" id="KW-0539">Nucleus</keyword>
<protein>
    <submittedName>
        <fullName evidence="6">DNA glycosylase</fullName>
    </submittedName>
</protein>
<feature type="compositionally biased region" description="Polar residues" evidence="4">
    <location>
        <begin position="556"/>
        <end position="577"/>
    </location>
</feature>
<organism evidence="6 7">
    <name type="scientific">Aureobasidium melanogenum</name>
    <name type="common">Aureobasidium pullulans var. melanogenum</name>
    <dbReference type="NCBI Taxonomy" id="46634"/>
    <lineage>
        <taxon>Eukaryota</taxon>
        <taxon>Fungi</taxon>
        <taxon>Dikarya</taxon>
        <taxon>Ascomycota</taxon>
        <taxon>Pezizomycotina</taxon>
        <taxon>Dothideomycetes</taxon>
        <taxon>Dothideomycetidae</taxon>
        <taxon>Dothideales</taxon>
        <taxon>Saccotheciaceae</taxon>
        <taxon>Aureobasidium</taxon>
    </lineage>
</organism>
<feature type="compositionally biased region" description="Acidic residues" evidence="4">
    <location>
        <begin position="891"/>
        <end position="901"/>
    </location>
</feature>
<feature type="compositionally biased region" description="Low complexity" evidence="4">
    <location>
        <begin position="1424"/>
        <end position="1434"/>
    </location>
</feature>
<comment type="caution">
    <text evidence="6">The sequence shown here is derived from an EMBL/GenBank/DDBJ whole genome shotgun (WGS) entry which is preliminary data.</text>
</comment>
<dbReference type="Gene3D" id="1.10.340.30">
    <property type="entry name" value="Hypothetical protein, domain 2"/>
    <property type="match status" value="1"/>
</dbReference>
<feature type="domain" description="HhH-GPD" evidence="5">
    <location>
        <begin position="1150"/>
        <end position="1217"/>
    </location>
</feature>
<feature type="compositionally biased region" description="Basic and acidic residues" evidence="4">
    <location>
        <begin position="145"/>
        <end position="163"/>
    </location>
</feature>
<feature type="non-terminal residue" evidence="6">
    <location>
        <position position="1477"/>
    </location>
</feature>